<protein>
    <submittedName>
        <fullName evidence="1">Uncharacterized protein</fullName>
    </submittedName>
</protein>
<proteinExistence type="predicted"/>
<keyword evidence="2" id="KW-1185">Reference proteome</keyword>
<accession>A0ABP7DAN7</accession>
<comment type="caution">
    <text evidence="1">The sequence shown here is derived from an EMBL/GenBank/DDBJ whole genome shotgun (WGS) entry which is preliminary data.</text>
</comment>
<gene>
    <name evidence="1" type="ORF">GCM10022224_079590</name>
</gene>
<evidence type="ECO:0000313" key="2">
    <source>
        <dbReference type="Proteomes" id="UP001500902"/>
    </source>
</evidence>
<reference evidence="2" key="1">
    <citation type="journal article" date="2019" name="Int. J. Syst. Evol. Microbiol.">
        <title>The Global Catalogue of Microorganisms (GCM) 10K type strain sequencing project: providing services to taxonomists for standard genome sequencing and annotation.</title>
        <authorList>
            <consortium name="The Broad Institute Genomics Platform"/>
            <consortium name="The Broad Institute Genome Sequencing Center for Infectious Disease"/>
            <person name="Wu L."/>
            <person name="Ma J."/>
        </authorList>
    </citation>
    <scope>NUCLEOTIDE SEQUENCE [LARGE SCALE GENOMIC DNA]</scope>
    <source>
        <strain evidence="2">JCM 16904</strain>
    </source>
</reference>
<evidence type="ECO:0000313" key="1">
    <source>
        <dbReference type="EMBL" id="GAA3701822.1"/>
    </source>
</evidence>
<dbReference type="Proteomes" id="UP001500902">
    <property type="component" value="Unassembled WGS sequence"/>
</dbReference>
<sequence length="108" mass="11419">MGSRSSRVKSIPHFVGVGRRVTRDNARDSRCVSIGYLSMSSSTVFGLQGRWLCVHRCLLRTVVTGWVAALPSGDNPPARAGVNPTAWTGANPAAPAGSLWLLGSASIR</sequence>
<dbReference type="EMBL" id="BAAAZP010000164">
    <property type="protein sequence ID" value="GAA3701822.1"/>
    <property type="molecule type" value="Genomic_DNA"/>
</dbReference>
<name>A0ABP7DAN7_9ACTN</name>
<organism evidence="1 2">
    <name type="scientific">Nonomuraea antimicrobica</name>
    <dbReference type="NCBI Taxonomy" id="561173"/>
    <lineage>
        <taxon>Bacteria</taxon>
        <taxon>Bacillati</taxon>
        <taxon>Actinomycetota</taxon>
        <taxon>Actinomycetes</taxon>
        <taxon>Streptosporangiales</taxon>
        <taxon>Streptosporangiaceae</taxon>
        <taxon>Nonomuraea</taxon>
    </lineage>
</organism>